<sequence length="1216" mass="128898">MDPSAGAGIPWIQGETPVYTGAFRDNVRAFLKDYGTPVVDLGLPLVSCWNVDLRCQQSNVRLQVFEERLNDSSPAFCDPCRIIGWQHHAVCTRRYHFIMPARLDAKTAREHANLPALVALGLASTSGKLLALPSGPLSDDCTASYTAPASVFDSQTHLLHGVLHANGFGHLLRINGLEGGSSALTGGQTMTLWDRLCELLRAREVSVEDVSNKAGMELRVLHMSAFRNTWYGRWGYAFGRGGFGISRATWRRAADTVHKTLLADMLSDFQGSDPALAHIVERYSVPHGGSKKALATLGELLQRLLHLLSHADEAAPVLETGGSAAPPLRDPPSSIKMPASKQARQQPSVKSSSKKRPAANEAVGSTPAAKRAALSAAPYPEVPQAVLASDLQPSQHALEPLEGRWWKKRWSGDRAKSALAAAVAALQRRRGQWTSASWLRKAMRPRVGEASLLEFVITTIANRSVLGAHISMSVHPSSSEQYFLLEQRADADEAAVLQPRHSLEQAENSRPAGGSAGDAELEGPPPRSSAAPTAAENALSNVDRVSQAAKAHVGELSGRQRGLDATGTSGQADTEHLMPSAAEESCAEATCQTRQQQNLLETAAVHQPRLANDRFLPRKRQRPDGALADGETASADPAGAALSLAQPDSTAAQSSEHPCSMEVGPAALLEAEPQSGDCPAPGASPEGGAPAQDGASLLGQLTPNGIRSPRSSSLRTASKAAKGSSAETPARPPAAALPATALAGVRPASEQNDAAIASPGLARPIPAACTRPRSRLGKVKNGAKPADANTTHSSSAAGTAVHGWAKKAAHLNKELSGADTLGFGTPQPDPCASRPRHTPQVNYSEKKQRENLKLEAAAKRQRVSYAVLPAAAAVAPIRWFPWRRLTPGARFTPQADLTARDQVMCDLAHLFDVVMRTYQPAVTGAGKLQSGSACACNAGAGPCDCRPEDPTACLPQLRLASLPADVQVLRDVKHFVKDYQGDKLHPLAAPGTTSGSAQGEVRLMVRMQITEQANAATASILAARKPAEERMSPGSTSKQGGRGAGRGGRGGLRRRAMRKRALAGPPPELLLLSRKSTVAQLRKAGAAALRDTYRMFNHVEVEAVDGLEVGDQQRARLALVADGTQVTLHGSGIDLDPLWRHAGGVEEWQVACSCGTRDDDGERMIACDGCCEWSHTRCAGFPDALPSPNHFMCPRCARLPPGQRPLALQPLPPAPN</sequence>
<feature type="compositionally biased region" description="Polar residues" evidence="7">
    <location>
        <begin position="788"/>
        <end position="797"/>
    </location>
</feature>
<evidence type="ECO:0000256" key="1">
    <source>
        <dbReference type="ARBA" id="ARBA00022723"/>
    </source>
</evidence>
<dbReference type="PANTHER" id="PTHR46201">
    <property type="entry name" value="PHD FINGER PROTEIN MALE MEIOCYTE DEATH 1-RELATED"/>
    <property type="match status" value="1"/>
</dbReference>
<dbReference type="CDD" id="cd15556">
    <property type="entry name" value="PHD_MMD1_like"/>
    <property type="match status" value="1"/>
</dbReference>
<feature type="region of interest" description="Disordered" evidence="7">
    <location>
        <begin position="501"/>
        <end position="539"/>
    </location>
</feature>
<dbReference type="Proteomes" id="UP001491310">
    <property type="component" value="Unassembled WGS sequence"/>
</dbReference>
<dbReference type="SUPFAM" id="SSF57903">
    <property type="entry name" value="FYVE/PHD zinc finger"/>
    <property type="match status" value="1"/>
</dbReference>
<keyword evidence="4" id="KW-0805">Transcription regulation</keyword>
<evidence type="ECO:0000259" key="8">
    <source>
        <dbReference type="PROSITE" id="PS50016"/>
    </source>
</evidence>
<keyword evidence="3" id="KW-0862">Zinc</keyword>
<evidence type="ECO:0000256" key="3">
    <source>
        <dbReference type="ARBA" id="ARBA00022833"/>
    </source>
</evidence>
<evidence type="ECO:0000256" key="7">
    <source>
        <dbReference type="SAM" id="MobiDB-lite"/>
    </source>
</evidence>
<evidence type="ECO:0000256" key="4">
    <source>
        <dbReference type="ARBA" id="ARBA00023015"/>
    </source>
</evidence>
<evidence type="ECO:0000256" key="6">
    <source>
        <dbReference type="PROSITE-ProRule" id="PRU00146"/>
    </source>
</evidence>
<feature type="region of interest" description="Disordered" evidence="7">
    <location>
        <begin position="318"/>
        <end position="369"/>
    </location>
</feature>
<dbReference type="InterPro" id="IPR013083">
    <property type="entry name" value="Znf_RING/FYVE/PHD"/>
</dbReference>
<proteinExistence type="predicted"/>
<keyword evidence="1" id="KW-0479">Metal-binding</keyword>
<dbReference type="InterPro" id="IPR011011">
    <property type="entry name" value="Znf_FYVE_PHD"/>
</dbReference>
<feature type="region of interest" description="Disordered" evidence="7">
    <location>
        <begin position="672"/>
        <end position="733"/>
    </location>
</feature>
<feature type="region of interest" description="Disordered" evidence="7">
    <location>
        <begin position="553"/>
        <end position="584"/>
    </location>
</feature>
<name>A0ABR2Z456_9CHLO</name>
<dbReference type="PROSITE" id="PS50016">
    <property type="entry name" value="ZF_PHD_2"/>
    <property type="match status" value="1"/>
</dbReference>
<dbReference type="Gene3D" id="3.30.40.10">
    <property type="entry name" value="Zinc/RING finger domain, C3HC4 (zinc finger)"/>
    <property type="match status" value="1"/>
</dbReference>
<accession>A0ABR2Z456</accession>
<feature type="compositionally biased region" description="Low complexity" evidence="7">
    <location>
        <begin position="679"/>
        <end position="691"/>
    </location>
</feature>
<evidence type="ECO:0000256" key="5">
    <source>
        <dbReference type="ARBA" id="ARBA00023163"/>
    </source>
</evidence>
<dbReference type="InterPro" id="IPR001965">
    <property type="entry name" value="Znf_PHD"/>
</dbReference>
<keyword evidence="5" id="KW-0804">Transcription</keyword>
<dbReference type="SMART" id="SM00249">
    <property type="entry name" value="PHD"/>
    <property type="match status" value="1"/>
</dbReference>
<feature type="compositionally biased region" description="Polar residues" evidence="7">
    <location>
        <begin position="699"/>
        <end position="716"/>
    </location>
</feature>
<evidence type="ECO:0000256" key="2">
    <source>
        <dbReference type="ARBA" id="ARBA00022771"/>
    </source>
</evidence>
<feature type="region of interest" description="Disordered" evidence="7">
    <location>
        <begin position="1023"/>
        <end position="1057"/>
    </location>
</feature>
<gene>
    <name evidence="9" type="ORF">WJX75_002857</name>
</gene>
<dbReference type="PROSITE" id="PS01306">
    <property type="entry name" value="UPF0054"/>
    <property type="match status" value="1"/>
</dbReference>
<dbReference type="Pfam" id="PF25565">
    <property type="entry name" value="Ubiquitin_At1g33420"/>
    <property type="match status" value="1"/>
</dbReference>
<dbReference type="InterPro" id="IPR057765">
    <property type="entry name" value="MS1-like_ubiquitin"/>
</dbReference>
<protein>
    <recommendedName>
        <fullName evidence="8">PHD-type domain-containing protein</fullName>
    </recommendedName>
</protein>
<feature type="region of interest" description="Disordered" evidence="7">
    <location>
        <begin position="764"/>
        <end position="798"/>
    </location>
</feature>
<dbReference type="PANTHER" id="PTHR46201:SF9">
    <property type="entry name" value="PHD FINGER PROTEIN MALE MEIOCYTE DEATH 1"/>
    <property type="match status" value="1"/>
</dbReference>
<feature type="compositionally biased region" description="Polar residues" evidence="7">
    <location>
        <begin position="342"/>
        <end position="351"/>
    </location>
</feature>
<feature type="domain" description="PHD-type" evidence="8">
    <location>
        <begin position="1149"/>
        <end position="1199"/>
    </location>
</feature>
<dbReference type="InterPro" id="IPR019787">
    <property type="entry name" value="Znf_PHD-finger"/>
</dbReference>
<keyword evidence="2 6" id="KW-0863">Zinc-finger</keyword>
<feature type="region of interest" description="Disordered" evidence="7">
    <location>
        <begin position="610"/>
        <end position="636"/>
    </location>
</feature>
<dbReference type="Pfam" id="PF25874">
    <property type="entry name" value="WHD_plant_repro"/>
    <property type="match status" value="1"/>
</dbReference>
<dbReference type="InterPro" id="IPR059080">
    <property type="entry name" value="WHD_PTC1"/>
</dbReference>
<feature type="region of interest" description="Disordered" evidence="7">
    <location>
        <begin position="817"/>
        <end position="847"/>
    </location>
</feature>
<evidence type="ECO:0000313" key="9">
    <source>
        <dbReference type="EMBL" id="KAK9918289.1"/>
    </source>
</evidence>
<feature type="compositionally biased region" description="Gly residues" evidence="7">
    <location>
        <begin position="1040"/>
        <end position="1050"/>
    </location>
</feature>
<dbReference type="InterPro" id="IPR020549">
    <property type="entry name" value="YbeY_CS"/>
</dbReference>
<dbReference type="Pfam" id="PF00628">
    <property type="entry name" value="PHD"/>
    <property type="match status" value="1"/>
</dbReference>
<keyword evidence="10" id="KW-1185">Reference proteome</keyword>
<organism evidence="9 10">
    <name type="scientific">Coccomyxa subellipsoidea</name>
    <dbReference type="NCBI Taxonomy" id="248742"/>
    <lineage>
        <taxon>Eukaryota</taxon>
        <taxon>Viridiplantae</taxon>
        <taxon>Chlorophyta</taxon>
        <taxon>core chlorophytes</taxon>
        <taxon>Trebouxiophyceae</taxon>
        <taxon>Trebouxiophyceae incertae sedis</taxon>
        <taxon>Coccomyxaceae</taxon>
        <taxon>Coccomyxa</taxon>
    </lineage>
</organism>
<evidence type="ECO:0000313" key="10">
    <source>
        <dbReference type="Proteomes" id="UP001491310"/>
    </source>
</evidence>
<comment type="caution">
    <text evidence="9">The sequence shown here is derived from an EMBL/GenBank/DDBJ whole genome shotgun (WGS) entry which is preliminary data.</text>
</comment>
<reference evidence="9 10" key="1">
    <citation type="journal article" date="2024" name="Nat. Commun.">
        <title>Phylogenomics reveals the evolutionary origins of lichenization in chlorophyte algae.</title>
        <authorList>
            <person name="Puginier C."/>
            <person name="Libourel C."/>
            <person name="Otte J."/>
            <person name="Skaloud P."/>
            <person name="Haon M."/>
            <person name="Grisel S."/>
            <person name="Petersen M."/>
            <person name="Berrin J.G."/>
            <person name="Delaux P.M."/>
            <person name="Dal Grande F."/>
            <person name="Keller J."/>
        </authorList>
    </citation>
    <scope>NUCLEOTIDE SEQUENCE [LARGE SCALE GENOMIC DNA]</scope>
    <source>
        <strain evidence="9 10">SAG 216-7</strain>
    </source>
</reference>
<dbReference type="InterPro" id="IPR058054">
    <property type="entry name" value="Znf_MS1-like"/>
</dbReference>
<dbReference type="EMBL" id="JALJOT010000001">
    <property type="protein sequence ID" value="KAK9918289.1"/>
    <property type="molecule type" value="Genomic_DNA"/>
</dbReference>